<evidence type="ECO:0000313" key="2">
    <source>
        <dbReference type="EMBL" id="KKK43409.1"/>
    </source>
</evidence>
<organism evidence="2">
    <name type="scientific">marine sediment metagenome</name>
    <dbReference type="NCBI Taxonomy" id="412755"/>
    <lineage>
        <taxon>unclassified sequences</taxon>
        <taxon>metagenomes</taxon>
        <taxon>ecological metagenomes</taxon>
    </lineage>
</organism>
<comment type="caution">
    <text evidence="2">The sequence shown here is derived from an EMBL/GenBank/DDBJ whole genome shotgun (WGS) entry which is preliminary data.</text>
</comment>
<feature type="region of interest" description="Disordered" evidence="1">
    <location>
        <begin position="1"/>
        <end position="27"/>
    </location>
</feature>
<evidence type="ECO:0000256" key="1">
    <source>
        <dbReference type="SAM" id="MobiDB-lite"/>
    </source>
</evidence>
<reference evidence="2" key="1">
    <citation type="journal article" date="2015" name="Nature">
        <title>Complex archaea that bridge the gap between prokaryotes and eukaryotes.</title>
        <authorList>
            <person name="Spang A."/>
            <person name="Saw J.H."/>
            <person name="Jorgensen S.L."/>
            <person name="Zaremba-Niedzwiedzka K."/>
            <person name="Martijn J."/>
            <person name="Lind A.E."/>
            <person name="van Eijk R."/>
            <person name="Schleper C."/>
            <person name="Guy L."/>
            <person name="Ettema T.J."/>
        </authorList>
    </citation>
    <scope>NUCLEOTIDE SEQUENCE</scope>
</reference>
<protein>
    <submittedName>
        <fullName evidence="2">Uncharacterized protein</fullName>
    </submittedName>
</protein>
<gene>
    <name evidence="2" type="ORF">LCGC14_3168500</name>
</gene>
<feature type="compositionally biased region" description="Polar residues" evidence="1">
    <location>
        <begin position="1"/>
        <end position="10"/>
    </location>
</feature>
<accession>A0A0F8XMS9</accession>
<sequence>MNQWRTSLAESMSGDMSPCLAVDGSVH</sequence>
<feature type="non-terminal residue" evidence="2">
    <location>
        <position position="27"/>
    </location>
</feature>
<proteinExistence type="predicted"/>
<dbReference type="AlphaFoldDB" id="A0A0F8XMS9"/>
<name>A0A0F8XMS9_9ZZZZ</name>
<dbReference type="EMBL" id="LAZR01070251">
    <property type="protein sequence ID" value="KKK43409.1"/>
    <property type="molecule type" value="Genomic_DNA"/>
</dbReference>